<keyword evidence="4" id="KW-1185">Reference proteome</keyword>
<protein>
    <recommendedName>
        <fullName evidence="2">C-type lectin domain-containing protein</fullName>
    </recommendedName>
</protein>
<evidence type="ECO:0000313" key="3">
    <source>
        <dbReference type="EnsemblMetazoa" id="G5852.1:cds"/>
    </source>
</evidence>
<dbReference type="SUPFAM" id="SSF56436">
    <property type="entry name" value="C-type lectin-like"/>
    <property type="match status" value="1"/>
</dbReference>
<dbReference type="InterPro" id="IPR016187">
    <property type="entry name" value="CTDL_fold"/>
</dbReference>
<dbReference type="Gene3D" id="3.10.100.10">
    <property type="entry name" value="Mannose-Binding Protein A, subunit A"/>
    <property type="match status" value="1"/>
</dbReference>
<dbReference type="Pfam" id="PF00059">
    <property type="entry name" value="Lectin_C"/>
    <property type="match status" value="1"/>
</dbReference>
<dbReference type="PROSITE" id="PS50041">
    <property type="entry name" value="C_TYPE_LECTIN_2"/>
    <property type="match status" value="1"/>
</dbReference>
<dbReference type="EnsemblMetazoa" id="G5852.1">
    <property type="protein sequence ID" value="G5852.1:cds"/>
    <property type="gene ID" value="G5852"/>
</dbReference>
<dbReference type="PANTHER" id="PTHR22803">
    <property type="entry name" value="MANNOSE, PHOSPHOLIPASE, LECTIN RECEPTOR RELATED"/>
    <property type="match status" value="1"/>
</dbReference>
<evidence type="ECO:0000313" key="4">
    <source>
        <dbReference type="Proteomes" id="UP000005408"/>
    </source>
</evidence>
<proteinExistence type="predicted"/>
<dbReference type="InterPro" id="IPR016186">
    <property type="entry name" value="C-type_lectin-like/link_sf"/>
</dbReference>
<evidence type="ECO:0000259" key="2">
    <source>
        <dbReference type="PROSITE" id="PS50041"/>
    </source>
</evidence>
<keyword evidence="1" id="KW-0732">Signal</keyword>
<dbReference type="SMART" id="SM00034">
    <property type="entry name" value="CLECT"/>
    <property type="match status" value="1"/>
</dbReference>
<organism evidence="3 4">
    <name type="scientific">Magallana gigas</name>
    <name type="common">Pacific oyster</name>
    <name type="synonym">Crassostrea gigas</name>
    <dbReference type="NCBI Taxonomy" id="29159"/>
    <lineage>
        <taxon>Eukaryota</taxon>
        <taxon>Metazoa</taxon>
        <taxon>Spiralia</taxon>
        <taxon>Lophotrochozoa</taxon>
        <taxon>Mollusca</taxon>
        <taxon>Bivalvia</taxon>
        <taxon>Autobranchia</taxon>
        <taxon>Pteriomorphia</taxon>
        <taxon>Ostreida</taxon>
        <taxon>Ostreoidea</taxon>
        <taxon>Ostreidae</taxon>
        <taxon>Magallana</taxon>
    </lineage>
</organism>
<sequence length="173" mass="19889">MQKILFLSLVYICQALAVCPQGFIEHEGSCYHVIRIQATWAEGRMYCHAYGSKFVGIETQKENTFLVNYLKSIDKQTVKINSFHLDQFHSARFWIGGNDIAQTGTYIWEGTQLPLNAGYTNYYQGSPDNGGDDLEEHCMEMSDRYNYEWNDNECKSKFYPICEMSGEDAEIIG</sequence>
<feature type="chain" id="PRO_5036470567" description="C-type lectin domain-containing protein" evidence="1">
    <location>
        <begin position="18"/>
        <end position="173"/>
    </location>
</feature>
<name>A0A8W8NHP7_MAGGI</name>
<reference evidence="3" key="1">
    <citation type="submission" date="2022-08" db="UniProtKB">
        <authorList>
            <consortium name="EnsemblMetazoa"/>
        </authorList>
    </citation>
    <scope>IDENTIFICATION</scope>
    <source>
        <strain evidence="3">05x7-T-G4-1.051#20</strain>
    </source>
</reference>
<dbReference type="InterPro" id="IPR001304">
    <property type="entry name" value="C-type_lectin-like"/>
</dbReference>
<evidence type="ECO:0000256" key="1">
    <source>
        <dbReference type="SAM" id="SignalP"/>
    </source>
</evidence>
<dbReference type="Proteomes" id="UP000005408">
    <property type="component" value="Unassembled WGS sequence"/>
</dbReference>
<dbReference type="AlphaFoldDB" id="A0A8W8NHP7"/>
<accession>A0A8W8NHP7</accession>
<feature type="signal peptide" evidence="1">
    <location>
        <begin position="1"/>
        <end position="17"/>
    </location>
</feature>
<feature type="domain" description="C-type lectin" evidence="2">
    <location>
        <begin position="26"/>
        <end position="163"/>
    </location>
</feature>
<dbReference type="InterPro" id="IPR050111">
    <property type="entry name" value="C-type_lectin/snaclec_domain"/>
</dbReference>
<dbReference type="CDD" id="cd00037">
    <property type="entry name" value="CLECT"/>
    <property type="match status" value="1"/>
</dbReference>